<evidence type="ECO:0000313" key="2">
    <source>
        <dbReference type="Proteomes" id="UP000019086"/>
    </source>
</evidence>
<accession>W0RAD9</accession>
<dbReference type="PATRIC" id="fig|1263832.3.peg.2182"/>
<dbReference type="Proteomes" id="UP000019086">
    <property type="component" value="Chromosome"/>
</dbReference>
<dbReference type="HOGENOM" id="CLU_801428_0_0_6"/>
<dbReference type="EMBL" id="CP006956">
    <property type="protein sequence ID" value="AHG87422.1"/>
    <property type="molecule type" value="Genomic_DNA"/>
</dbReference>
<name>W0RAD9_BIBTR</name>
<proteinExistence type="predicted"/>
<protein>
    <submittedName>
        <fullName evidence="1">CiaB PROTEIN</fullName>
    </submittedName>
</protein>
<dbReference type="RefSeq" id="WP_038443036.1">
    <property type="nucleotide sequence ID" value="NZ_CP006956.1"/>
</dbReference>
<dbReference type="KEGG" id="btra:F544_21940"/>
<organism evidence="1 2">
    <name type="scientific">Bibersteinia trehalosi USDA-ARS-USMARC-190</name>
    <dbReference type="NCBI Taxonomy" id="1263832"/>
    <lineage>
        <taxon>Bacteria</taxon>
        <taxon>Pseudomonadati</taxon>
        <taxon>Pseudomonadota</taxon>
        <taxon>Gammaproteobacteria</taxon>
        <taxon>Pasteurellales</taxon>
        <taxon>Pasteurellaceae</taxon>
        <taxon>Bibersteinia</taxon>
    </lineage>
</organism>
<sequence>MSELTTSLVARNNVLNNPYAVSELQNHLQLGGLQFEGETVFTKVQVAQILEIDERTVDRYIASNGDELGKNGYRVIRGQALKNLRLAYVDDINVVDISSKAPSLGIFSFRAILNLAMLVTESEKAKMIRSKMLGMVIDVIAKKAGGNTKYINQRDENYLLSAYTEENHRKLFTNALRDYLQMGNHKYGIYTDKIYQAIFRENAKEYKRVLKLSEKDKVRDTMYSEVLTAVASFEKGLATQLKQQSEQLGRKLFPEELDKLIQDAETNPFLEPFIIEARVKMSSRDLCFRDALHHRLEQYIQSVPQGDFEKFLGEKSRSLQEQLSDPETLAVLKRLKDR</sequence>
<evidence type="ECO:0000313" key="1">
    <source>
        <dbReference type="EMBL" id="AHG87422.1"/>
    </source>
</evidence>
<dbReference type="AlphaFoldDB" id="W0RAD9"/>
<gene>
    <name evidence="1" type="ORF">F544_21940</name>
</gene>
<reference evidence="1 2" key="1">
    <citation type="submission" date="2013-12" db="EMBL/GenBank/DDBJ databases">
        <title>Annotation of the Bibersteinia trehalosi USDA-ARS-USMARC-190 complete genome.</title>
        <authorList>
            <person name="Harhay G.P."/>
            <person name="McVey S."/>
            <person name="Clawson M.L."/>
            <person name="Bono J."/>
            <person name="Heaton M.P."/>
            <person name="Chitko-Mckown C.G."/>
            <person name="Harhay D.M."/>
            <person name="Smith T.P.L."/>
        </authorList>
    </citation>
    <scope>NUCLEOTIDE SEQUENCE [LARGE SCALE GENOMIC DNA]</scope>
    <source>
        <strain evidence="1 2">USDA-ARS-USMARC-190</strain>
    </source>
</reference>